<reference evidence="2 3" key="1">
    <citation type="submission" date="2016-10" db="EMBL/GenBank/DDBJ databases">
        <authorList>
            <person name="de Groot N.N."/>
        </authorList>
    </citation>
    <scope>NUCLEOTIDE SEQUENCE [LARGE SCALE GENOMIC DNA]</scope>
    <source>
        <strain evidence="2 3">DSM 19548</strain>
    </source>
</reference>
<evidence type="ECO:0000259" key="1">
    <source>
        <dbReference type="Pfam" id="PF12697"/>
    </source>
</evidence>
<organism evidence="2 3">
    <name type="scientific">Tropicimonas isoalkanivorans</name>
    <dbReference type="NCBI Taxonomy" id="441112"/>
    <lineage>
        <taxon>Bacteria</taxon>
        <taxon>Pseudomonadati</taxon>
        <taxon>Pseudomonadota</taxon>
        <taxon>Alphaproteobacteria</taxon>
        <taxon>Rhodobacterales</taxon>
        <taxon>Roseobacteraceae</taxon>
        <taxon>Tropicimonas</taxon>
    </lineage>
</organism>
<protein>
    <submittedName>
        <fullName evidence="2">Pimeloyl-ACP methyl ester carboxylesterase</fullName>
    </submittedName>
</protein>
<dbReference type="InterPro" id="IPR029058">
    <property type="entry name" value="AB_hydrolase_fold"/>
</dbReference>
<proteinExistence type="predicted"/>
<sequence>MEVFADDIPGGPVVLLHGLLETNALWRPIISRQQPLPQPTVALPLPGHSASCTSARTAAMLRDQRFLDIYARRLDAAFPTGRWRLVGHSTGGLVALQLARRYPERVRDILLVGSLFSGGIASARSLHARLTALPGFGHLAVSLLWRYALESPENFQRWGAMVQSGSRGAAPLPDEMRAELSCCNPLALRLMLNWVRGQSMRQELPLVSCPVTSVVGTKDPVVPPEHQIALLQALPNARALLMETGHLPFYEAPDQFDDMFQRWLIGPRVERVLGTSS</sequence>
<gene>
    <name evidence="2" type="ORF">SAMN04488094_11577</name>
</gene>
<dbReference type="PRINTS" id="PR00111">
    <property type="entry name" value="ABHYDROLASE"/>
</dbReference>
<dbReference type="STRING" id="441112.SAMN04488094_11577"/>
<dbReference type="PANTHER" id="PTHR43689:SF8">
    <property type="entry name" value="ALPHA_BETA-HYDROLASES SUPERFAMILY PROTEIN"/>
    <property type="match status" value="1"/>
</dbReference>
<keyword evidence="3" id="KW-1185">Reference proteome</keyword>
<name>A0A1I1PKK5_9RHOB</name>
<dbReference type="InterPro" id="IPR000073">
    <property type="entry name" value="AB_hydrolase_1"/>
</dbReference>
<dbReference type="EMBL" id="FOLG01000015">
    <property type="protein sequence ID" value="SFD10272.1"/>
    <property type="molecule type" value="Genomic_DNA"/>
</dbReference>
<dbReference type="Gene3D" id="3.40.50.1820">
    <property type="entry name" value="alpha/beta hydrolase"/>
    <property type="match status" value="1"/>
</dbReference>
<dbReference type="Proteomes" id="UP000198728">
    <property type="component" value="Unassembled WGS sequence"/>
</dbReference>
<dbReference type="PANTHER" id="PTHR43689">
    <property type="entry name" value="HYDROLASE"/>
    <property type="match status" value="1"/>
</dbReference>
<dbReference type="SUPFAM" id="SSF53474">
    <property type="entry name" value="alpha/beta-Hydrolases"/>
    <property type="match status" value="1"/>
</dbReference>
<accession>A0A1I1PKK5</accession>
<evidence type="ECO:0000313" key="3">
    <source>
        <dbReference type="Proteomes" id="UP000198728"/>
    </source>
</evidence>
<dbReference type="Pfam" id="PF12697">
    <property type="entry name" value="Abhydrolase_6"/>
    <property type="match status" value="1"/>
</dbReference>
<evidence type="ECO:0000313" key="2">
    <source>
        <dbReference type="EMBL" id="SFD10272.1"/>
    </source>
</evidence>
<feature type="domain" description="AB hydrolase-1" evidence="1">
    <location>
        <begin position="13"/>
        <end position="256"/>
    </location>
</feature>
<dbReference type="AlphaFoldDB" id="A0A1I1PKK5"/>